<protein>
    <submittedName>
        <fullName evidence="1">Uncharacterized protein</fullName>
    </submittedName>
</protein>
<reference evidence="1 2" key="1">
    <citation type="submission" date="2018-09" db="EMBL/GenBank/DDBJ databases">
        <title>YIM PH21274 draft genome.</title>
        <authorList>
            <person name="Miao C."/>
        </authorList>
    </citation>
    <scope>NUCLEOTIDE SEQUENCE [LARGE SCALE GENOMIC DNA]</scope>
    <source>
        <strain evidence="1 2">YIM PH 21724</strain>
    </source>
</reference>
<dbReference type="EMBL" id="QZFU01000024">
    <property type="protein sequence ID" value="RJO73000.1"/>
    <property type="molecule type" value="Genomic_DNA"/>
</dbReference>
<name>A0A3A4K455_9NOCA</name>
<organism evidence="1 2">
    <name type="scientific">Nocardia panacis</name>
    <dbReference type="NCBI Taxonomy" id="2340916"/>
    <lineage>
        <taxon>Bacteria</taxon>
        <taxon>Bacillati</taxon>
        <taxon>Actinomycetota</taxon>
        <taxon>Actinomycetes</taxon>
        <taxon>Mycobacteriales</taxon>
        <taxon>Nocardiaceae</taxon>
        <taxon>Nocardia</taxon>
    </lineage>
</organism>
<keyword evidence="2" id="KW-1185">Reference proteome</keyword>
<dbReference type="OrthoDB" id="4553984at2"/>
<dbReference type="AlphaFoldDB" id="A0A3A4K455"/>
<accession>A0A3A4K455</accession>
<dbReference type="Proteomes" id="UP000266677">
    <property type="component" value="Unassembled WGS sequence"/>
</dbReference>
<evidence type="ECO:0000313" key="1">
    <source>
        <dbReference type="EMBL" id="RJO73000.1"/>
    </source>
</evidence>
<evidence type="ECO:0000313" key="2">
    <source>
        <dbReference type="Proteomes" id="UP000266677"/>
    </source>
</evidence>
<comment type="caution">
    <text evidence="1">The sequence shown here is derived from an EMBL/GenBank/DDBJ whole genome shotgun (WGS) entry which is preliminary data.</text>
</comment>
<gene>
    <name evidence="1" type="ORF">D5S18_22125</name>
</gene>
<proteinExistence type="predicted"/>
<sequence length="165" mass="15889">MKLDTATGQLTEQAAAQASAGAADAGKIPALDGSGRLDSSMMPAGIGADTAIITASEALAAGDFVNVWNNSGGAKVRKADATTQGKDAHGFVLASVASGANATVYFEGPNTAVTGATPGPVFLAAAAGTATSIAPSGSGNVVQRIGVAVSATAINFEGSQPVVLA</sequence>